<dbReference type="Proteomes" id="UP001187682">
    <property type="component" value="Unassembled WGS sequence"/>
</dbReference>
<feature type="compositionally biased region" description="Basic residues" evidence="1">
    <location>
        <begin position="1"/>
        <end position="10"/>
    </location>
</feature>
<gene>
    <name evidence="3" type="ORF">DNG_01485</name>
</gene>
<keyword evidence="2" id="KW-0812">Transmembrane</keyword>
<keyword evidence="4" id="KW-1185">Reference proteome</keyword>
<keyword evidence="2" id="KW-0472">Membrane</keyword>
<protein>
    <recommendedName>
        <fullName evidence="5">F-box domain-containing protein</fullName>
    </recommendedName>
</protein>
<dbReference type="AlphaFoldDB" id="A0AAE8MQZ2"/>
<evidence type="ECO:0000313" key="3">
    <source>
        <dbReference type="EMBL" id="SPN98441.1"/>
    </source>
</evidence>
<organism evidence="3 4">
    <name type="scientific">Cephalotrichum gorgonifer</name>
    <dbReference type="NCBI Taxonomy" id="2041049"/>
    <lineage>
        <taxon>Eukaryota</taxon>
        <taxon>Fungi</taxon>
        <taxon>Dikarya</taxon>
        <taxon>Ascomycota</taxon>
        <taxon>Pezizomycotina</taxon>
        <taxon>Sordariomycetes</taxon>
        <taxon>Hypocreomycetidae</taxon>
        <taxon>Microascales</taxon>
        <taxon>Microascaceae</taxon>
        <taxon>Cephalotrichum</taxon>
    </lineage>
</organism>
<evidence type="ECO:0000256" key="2">
    <source>
        <dbReference type="SAM" id="Phobius"/>
    </source>
</evidence>
<dbReference type="EMBL" id="ONZQ02000002">
    <property type="protein sequence ID" value="SPN98441.1"/>
    <property type="molecule type" value="Genomic_DNA"/>
</dbReference>
<evidence type="ECO:0000256" key="1">
    <source>
        <dbReference type="SAM" id="MobiDB-lite"/>
    </source>
</evidence>
<dbReference type="InterPro" id="IPR036047">
    <property type="entry name" value="F-box-like_dom_sf"/>
</dbReference>
<name>A0AAE8MQZ2_9PEZI</name>
<evidence type="ECO:0000313" key="4">
    <source>
        <dbReference type="Proteomes" id="UP001187682"/>
    </source>
</evidence>
<evidence type="ECO:0008006" key="5">
    <source>
        <dbReference type="Google" id="ProtNLM"/>
    </source>
</evidence>
<sequence length="214" mass="24000">MTALLRRRPAQKNAQAPATEQTHLAPAPPPAVRHATNRNGSTGGSPRQAGPTFLDLPPELHLQISQYLIYPDALSLKHANRYFHNLVFTGVRLKVEWLVQRRSLHLDCPSHTRCDMGSDLRFCRGSVALLMKRRREHIECESKPGLGCVVYSTPTCSHRRSFTARWTRWLRTTFTAELWWLLLAAIPLVFCGAWVAELLRVDGDRAVVDAGGGA</sequence>
<proteinExistence type="predicted"/>
<feature type="transmembrane region" description="Helical" evidence="2">
    <location>
        <begin position="178"/>
        <end position="196"/>
    </location>
</feature>
<accession>A0AAE8MQZ2</accession>
<comment type="caution">
    <text evidence="3">The sequence shown here is derived from an EMBL/GenBank/DDBJ whole genome shotgun (WGS) entry which is preliminary data.</text>
</comment>
<reference evidence="3" key="1">
    <citation type="submission" date="2018-03" db="EMBL/GenBank/DDBJ databases">
        <authorList>
            <person name="Guldener U."/>
        </authorList>
    </citation>
    <scope>NUCLEOTIDE SEQUENCE</scope>
</reference>
<dbReference type="SUPFAM" id="SSF81383">
    <property type="entry name" value="F-box domain"/>
    <property type="match status" value="1"/>
</dbReference>
<keyword evidence="2" id="KW-1133">Transmembrane helix</keyword>
<feature type="compositionally biased region" description="Polar residues" evidence="1">
    <location>
        <begin position="12"/>
        <end position="22"/>
    </location>
</feature>
<feature type="region of interest" description="Disordered" evidence="1">
    <location>
        <begin position="1"/>
        <end position="52"/>
    </location>
</feature>